<proteinExistence type="predicted"/>
<name>A0A852VA87_9BACT</name>
<evidence type="ECO:0000313" key="2">
    <source>
        <dbReference type="EMBL" id="NYF88600.1"/>
    </source>
</evidence>
<dbReference type="Gene3D" id="3.50.70.20">
    <property type="entry name" value="Cytochrome P460"/>
    <property type="match status" value="1"/>
</dbReference>
<dbReference type="InterPro" id="IPR038142">
    <property type="entry name" value="Cytochrome_P460_sp"/>
</dbReference>
<organism evidence="2 3">
    <name type="scientific">Tunturiibacter lichenicola</name>
    <dbReference type="NCBI Taxonomy" id="2051959"/>
    <lineage>
        <taxon>Bacteria</taxon>
        <taxon>Pseudomonadati</taxon>
        <taxon>Acidobacteriota</taxon>
        <taxon>Terriglobia</taxon>
        <taxon>Terriglobales</taxon>
        <taxon>Acidobacteriaceae</taxon>
        <taxon>Tunturiibacter</taxon>
    </lineage>
</organism>
<feature type="domain" description="Cytochrome P460" evidence="1">
    <location>
        <begin position="43"/>
        <end position="177"/>
    </location>
</feature>
<evidence type="ECO:0000313" key="3">
    <source>
        <dbReference type="Proteomes" id="UP000564385"/>
    </source>
</evidence>
<dbReference type="Proteomes" id="UP000564385">
    <property type="component" value="Unassembled WGS sequence"/>
</dbReference>
<dbReference type="EMBL" id="JACCCU010000001">
    <property type="protein sequence ID" value="NYF88600.1"/>
    <property type="molecule type" value="Genomic_DNA"/>
</dbReference>
<evidence type="ECO:0000259" key="1">
    <source>
        <dbReference type="Pfam" id="PF16694"/>
    </source>
</evidence>
<dbReference type="CDD" id="cd20751">
    <property type="entry name" value="cyt_P460_Ne-like"/>
    <property type="match status" value="1"/>
</dbReference>
<gene>
    <name evidence="2" type="ORF">HDF08_000667</name>
</gene>
<accession>A0A852VA87</accession>
<reference evidence="2 3" key="1">
    <citation type="submission" date="2020-07" db="EMBL/GenBank/DDBJ databases">
        <title>Genomic Encyclopedia of Type Strains, Phase IV (KMG-V): Genome sequencing to study the core and pangenomes of soil and plant-associated prokaryotes.</title>
        <authorList>
            <person name="Whitman W."/>
        </authorList>
    </citation>
    <scope>NUCLEOTIDE SEQUENCE [LARGE SCALE GENOMIC DNA]</scope>
    <source>
        <strain evidence="2 3">M8UP22</strain>
    </source>
</reference>
<comment type="caution">
    <text evidence="2">The sequence shown here is derived from an EMBL/GenBank/DDBJ whole genome shotgun (WGS) entry which is preliminary data.</text>
</comment>
<dbReference type="AlphaFoldDB" id="A0A852VA87"/>
<sequence>MLRSALLLLLVTILPQQETVRSYPDTVEAIGQNYTADGQFKMPEHYREWVFLSSGLDMSYSPKPSMPGHSMPGHSTFDNVFVNPSSYRAFLQTGAWPDKTVLVLEIRGAEGASSINQSGHTQSSEIMGIELHVKDAKLEGGWGFFEFDAPKGTAKVVARPGSCYQCHEAHAAVDTTFVQFYPTLLALAKTKGTLSPAYLKEVNASPTGK</sequence>
<dbReference type="InterPro" id="IPR032033">
    <property type="entry name" value="Cytochrome_P460"/>
</dbReference>
<dbReference type="Pfam" id="PF16694">
    <property type="entry name" value="Cytochrome_P460"/>
    <property type="match status" value="1"/>
</dbReference>
<protein>
    <recommendedName>
        <fullName evidence="1">Cytochrome P460 domain-containing protein</fullName>
    </recommendedName>
</protein>